<gene>
    <name evidence="1" type="ORF">TeGR_g6683</name>
</gene>
<feature type="non-terminal residue" evidence="1">
    <location>
        <position position="1"/>
    </location>
</feature>
<comment type="caution">
    <text evidence="1">The sequence shown here is derived from an EMBL/GenBank/DDBJ whole genome shotgun (WGS) entry which is preliminary data.</text>
</comment>
<organism evidence="1 2">
    <name type="scientific">Tetraparma gracilis</name>
    <dbReference type="NCBI Taxonomy" id="2962635"/>
    <lineage>
        <taxon>Eukaryota</taxon>
        <taxon>Sar</taxon>
        <taxon>Stramenopiles</taxon>
        <taxon>Ochrophyta</taxon>
        <taxon>Bolidophyceae</taxon>
        <taxon>Parmales</taxon>
        <taxon>Triparmaceae</taxon>
        <taxon>Tetraparma</taxon>
    </lineage>
</organism>
<reference evidence="1 2" key="1">
    <citation type="journal article" date="2023" name="Commun. Biol.">
        <title>Genome analysis of Parmales, the sister group of diatoms, reveals the evolutionary specialization of diatoms from phago-mixotrophs to photoautotrophs.</title>
        <authorList>
            <person name="Ban H."/>
            <person name="Sato S."/>
            <person name="Yoshikawa S."/>
            <person name="Yamada K."/>
            <person name="Nakamura Y."/>
            <person name="Ichinomiya M."/>
            <person name="Sato N."/>
            <person name="Blanc-Mathieu R."/>
            <person name="Endo H."/>
            <person name="Kuwata A."/>
            <person name="Ogata H."/>
        </authorList>
    </citation>
    <scope>NUCLEOTIDE SEQUENCE [LARGE SCALE GENOMIC DNA]</scope>
</reference>
<accession>A0ABQ6MBY5</accession>
<proteinExistence type="predicted"/>
<dbReference type="Proteomes" id="UP001165060">
    <property type="component" value="Unassembled WGS sequence"/>
</dbReference>
<sequence length="188" mass="20546">DNYNKRMFDLCLSGLQLTGPVLLVYQGFVQGGAKRAALNTETGGAMDDVRAMARSYSDAKGAAKELEMSSLGKRFGRQLRAMSSGIGGTKAELGVERGGVEAARRKWDGADNPLHEDKTKEATKEAVDQRHLIRAKSGGFHKKPILRFVPADPVAQVARKAREACPPATFEECCPPRATVRWFAKQLR</sequence>
<dbReference type="EMBL" id="BRYB01005336">
    <property type="protein sequence ID" value="GMI23224.1"/>
    <property type="molecule type" value="Genomic_DNA"/>
</dbReference>
<evidence type="ECO:0000313" key="1">
    <source>
        <dbReference type="EMBL" id="GMI23224.1"/>
    </source>
</evidence>
<evidence type="ECO:0000313" key="2">
    <source>
        <dbReference type="Proteomes" id="UP001165060"/>
    </source>
</evidence>
<keyword evidence="2" id="KW-1185">Reference proteome</keyword>
<name>A0ABQ6MBY5_9STRA</name>
<protein>
    <submittedName>
        <fullName evidence="1">Uncharacterized protein</fullName>
    </submittedName>
</protein>